<evidence type="ECO:0000256" key="4">
    <source>
        <dbReference type="ARBA" id="ARBA00022519"/>
    </source>
</evidence>
<evidence type="ECO:0000259" key="17">
    <source>
        <dbReference type="Pfam" id="PF13614"/>
    </source>
</evidence>
<dbReference type="RefSeq" id="WP_119918170.1">
    <property type="nucleotide sequence ID" value="NZ_QYYA01000003.1"/>
</dbReference>
<evidence type="ECO:0000256" key="10">
    <source>
        <dbReference type="ARBA" id="ARBA00022989"/>
    </source>
</evidence>
<dbReference type="InterPro" id="IPR027417">
    <property type="entry name" value="P-loop_NTPase"/>
</dbReference>
<dbReference type="PANTHER" id="PTHR32309">
    <property type="entry name" value="TYROSINE-PROTEIN KINASE"/>
    <property type="match status" value="1"/>
</dbReference>
<feature type="domain" description="AAA" evidence="17">
    <location>
        <begin position="557"/>
        <end position="671"/>
    </location>
</feature>
<name>A0A418XX56_9GAMM</name>
<feature type="transmembrane region" description="Helical" evidence="15">
    <location>
        <begin position="34"/>
        <end position="53"/>
    </location>
</feature>
<accession>A0A418XX56</accession>
<dbReference type="FunFam" id="3.40.50.300:FF:000527">
    <property type="entry name" value="Tyrosine-protein kinase etk"/>
    <property type="match status" value="1"/>
</dbReference>
<feature type="domain" description="Polysaccharide chain length determinant N-terminal" evidence="16">
    <location>
        <begin position="18"/>
        <end position="109"/>
    </location>
</feature>
<dbReference type="Proteomes" id="UP000283734">
    <property type="component" value="Unassembled WGS sequence"/>
</dbReference>
<dbReference type="PANTHER" id="PTHR32309:SF32">
    <property type="entry name" value="TYROSINE-PROTEIN KINASE ETK-RELATED"/>
    <property type="match status" value="1"/>
</dbReference>
<keyword evidence="9" id="KW-0067">ATP-binding</keyword>
<dbReference type="Pfam" id="PF02706">
    <property type="entry name" value="Wzz"/>
    <property type="match status" value="1"/>
</dbReference>
<keyword evidence="4" id="KW-0997">Cell inner membrane</keyword>
<feature type="coiled-coil region" evidence="14">
    <location>
        <begin position="269"/>
        <end position="310"/>
    </location>
</feature>
<evidence type="ECO:0000256" key="1">
    <source>
        <dbReference type="ARBA" id="ARBA00004429"/>
    </source>
</evidence>
<dbReference type="InterPro" id="IPR032807">
    <property type="entry name" value="GNVR"/>
</dbReference>
<evidence type="ECO:0000256" key="9">
    <source>
        <dbReference type="ARBA" id="ARBA00022840"/>
    </source>
</evidence>
<evidence type="ECO:0000256" key="7">
    <source>
        <dbReference type="ARBA" id="ARBA00022741"/>
    </source>
</evidence>
<evidence type="ECO:0000256" key="6">
    <source>
        <dbReference type="ARBA" id="ARBA00022692"/>
    </source>
</evidence>
<evidence type="ECO:0000256" key="14">
    <source>
        <dbReference type="SAM" id="Coils"/>
    </source>
</evidence>
<dbReference type="Pfam" id="PF13807">
    <property type="entry name" value="GNVR"/>
    <property type="match status" value="1"/>
</dbReference>
<comment type="caution">
    <text evidence="19">The sequence shown here is derived from an EMBL/GenBank/DDBJ whole genome shotgun (WGS) entry which is preliminary data.</text>
</comment>
<dbReference type="InterPro" id="IPR005702">
    <property type="entry name" value="Wzc-like_C"/>
</dbReference>
<dbReference type="SUPFAM" id="SSF52540">
    <property type="entry name" value="P-loop containing nucleoside triphosphate hydrolases"/>
    <property type="match status" value="1"/>
</dbReference>
<keyword evidence="10 15" id="KW-1133">Transmembrane helix</keyword>
<dbReference type="InterPro" id="IPR025669">
    <property type="entry name" value="AAA_dom"/>
</dbReference>
<comment type="similarity">
    <text evidence="2">Belongs to the etk/wzc family.</text>
</comment>
<comment type="catalytic activity">
    <reaction evidence="13">
        <text>L-tyrosyl-[protein] + ATP = O-phospho-L-tyrosyl-[protein] + ADP + H(+)</text>
        <dbReference type="Rhea" id="RHEA:10596"/>
        <dbReference type="Rhea" id="RHEA-COMP:10136"/>
        <dbReference type="Rhea" id="RHEA-COMP:20101"/>
        <dbReference type="ChEBI" id="CHEBI:15378"/>
        <dbReference type="ChEBI" id="CHEBI:30616"/>
        <dbReference type="ChEBI" id="CHEBI:46858"/>
        <dbReference type="ChEBI" id="CHEBI:61978"/>
        <dbReference type="ChEBI" id="CHEBI:456216"/>
    </reaction>
</comment>
<keyword evidence="7" id="KW-0547">Nucleotide-binding</keyword>
<keyword evidence="6 15" id="KW-0812">Transmembrane</keyword>
<sequence length="738" mass="81044">MADNSTMTRRLPANTGDDDIDFRYLFGILLDKKWLIIITALLALGLGVLYGMLATPIYKGDTLLQLEKKSSGVPGLSELNQIFSEEASAAAEIEILRSRMVLGEVIEQLKMNILVFPDRPAYVGRFMAPDPAPAFAPKPLFAGYRDSETFVTVSRFMVPERLQGRAFTLREENGLPALYMGTDRVASGPAGELLQSEDGSIQLLLGEWEFGDEPLTLIKLTDVAAVNGLRGALAIREVGKTGMLSLTMTGPNKERIKVTLDAISEAYLLQNVARRSAEAENSLEFLGDQLPKIKDKLTEFEEKLNAYRLQSESVDLSMETQSVLQQSVDIEAKINDLKAKEGELATRFTREHPAYQSLLRQKASLTEQKRSLDNQIKALPETQQEILRLMRDVEVTQQIYIGLLNKTQELRILKAGTVGSVRIIDKALVQPNAIKPQKGIIAVMSALLGAIGSAGLVLVLALLKKGIESPDKLEEQGVSVYATIPLSEKQVKTNRLTDLKKRRSRKVNAAGVPIPLLAQDDPTDLAIEALRSLRTSLHFAMMDADNKILMITGPSPSVGKSFVSANLGAVLAQTGQRVLVIDADMRKGHLHRYLQSNNNLGLSAYLSGQCTKEDIIQSSGIDKLDFISRGKAPPNPSELLMHERFQSLMHSLSDDYDLILVDTPPILAVTDAAIVGQLAGSSLLVTRFGVNSVKEVDAALTRFAQNNVEIKGAILNCMERRASNEYGYYAYEYGKSND</sequence>
<dbReference type="CDD" id="cd05387">
    <property type="entry name" value="BY-kinase"/>
    <property type="match status" value="1"/>
</dbReference>
<evidence type="ECO:0000259" key="18">
    <source>
        <dbReference type="Pfam" id="PF13807"/>
    </source>
</evidence>
<evidence type="ECO:0000256" key="5">
    <source>
        <dbReference type="ARBA" id="ARBA00022679"/>
    </source>
</evidence>
<keyword evidence="12" id="KW-0829">Tyrosine-protein kinase</keyword>
<evidence type="ECO:0000256" key="3">
    <source>
        <dbReference type="ARBA" id="ARBA00022475"/>
    </source>
</evidence>
<keyword evidence="5 19" id="KW-0808">Transferase</keyword>
<dbReference type="GO" id="GO:0042802">
    <property type="term" value="F:identical protein binding"/>
    <property type="evidence" value="ECO:0007669"/>
    <property type="project" value="UniProtKB-ARBA"/>
</dbReference>
<feature type="transmembrane region" description="Helical" evidence="15">
    <location>
        <begin position="440"/>
        <end position="463"/>
    </location>
</feature>
<evidence type="ECO:0000256" key="2">
    <source>
        <dbReference type="ARBA" id="ARBA00008883"/>
    </source>
</evidence>
<proteinExistence type="inferred from homology"/>
<keyword evidence="20" id="KW-1185">Reference proteome</keyword>
<evidence type="ECO:0000256" key="12">
    <source>
        <dbReference type="ARBA" id="ARBA00023137"/>
    </source>
</evidence>
<evidence type="ECO:0000256" key="13">
    <source>
        <dbReference type="ARBA" id="ARBA00053015"/>
    </source>
</evidence>
<dbReference type="InterPro" id="IPR050445">
    <property type="entry name" value="Bact_polysacc_biosynth/exp"/>
</dbReference>
<dbReference type="OrthoDB" id="9775724at2"/>
<feature type="domain" description="Tyrosine-protein kinase G-rich" evidence="18">
    <location>
        <begin position="381"/>
        <end position="459"/>
    </location>
</feature>
<keyword evidence="3" id="KW-1003">Cell membrane</keyword>
<dbReference type="InterPro" id="IPR003856">
    <property type="entry name" value="LPS_length_determ_N"/>
</dbReference>
<dbReference type="GO" id="GO:0005524">
    <property type="term" value="F:ATP binding"/>
    <property type="evidence" value="ECO:0007669"/>
    <property type="project" value="UniProtKB-KW"/>
</dbReference>
<dbReference type="AlphaFoldDB" id="A0A418XX56"/>
<evidence type="ECO:0000313" key="19">
    <source>
        <dbReference type="EMBL" id="RJG17408.1"/>
    </source>
</evidence>
<evidence type="ECO:0000259" key="16">
    <source>
        <dbReference type="Pfam" id="PF02706"/>
    </source>
</evidence>
<dbReference type="EMBL" id="QYYA01000003">
    <property type="protein sequence ID" value="RJG17408.1"/>
    <property type="molecule type" value="Genomic_DNA"/>
</dbReference>
<dbReference type="NCBIfam" id="TIGR01007">
    <property type="entry name" value="eps_fam"/>
    <property type="match status" value="1"/>
</dbReference>
<dbReference type="Gene3D" id="3.40.50.300">
    <property type="entry name" value="P-loop containing nucleotide triphosphate hydrolases"/>
    <property type="match status" value="1"/>
</dbReference>
<gene>
    <name evidence="19" type="ORF">D4A39_11870</name>
</gene>
<dbReference type="EC" id="2.7.10.2" evidence="19"/>
<comment type="subcellular location">
    <subcellularLocation>
        <location evidence="1">Cell inner membrane</location>
        <topology evidence="1">Multi-pass membrane protein</topology>
    </subcellularLocation>
</comment>
<protein>
    <submittedName>
        <fullName evidence="19">Polysaccharide biosynthesis tyrosine autokinase</fullName>
        <ecNumber evidence="19">2.7.10.2</ecNumber>
    </submittedName>
</protein>
<evidence type="ECO:0000256" key="8">
    <source>
        <dbReference type="ARBA" id="ARBA00022777"/>
    </source>
</evidence>
<dbReference type="Pfam" id="PF13614">
    <property type="entry name" value="AAA_31"/>
    <property type="match status" value="1"/>
</dbReference>
<keyword evidence="8 19" id="KW-0418">Kinase</keyword>
<evidence type="ECO:0000313" key="20">
    <source>
        <dbReference type="Proteomes" id="UP000283734"/>
    </source>
</evidence>
<dbReference type="GO" id="GO:0005886">
    <property type="term" value="C:plasma membrane"/>
    <property type="evidence" value="ECO:0007669"/>
    <property type="project" value="UniProtKB-SubCell"/>
</dbReference>
<evidence type="ECO:0000256" key="11">
    <source>
        <dbReference type="ARBA" id="ARBA00023136"/>
    </source>
</evidence>
<dbReference type="GO" id="GO:0004715">
    <property type="term" value="F:non-membrane spanning protein tyrosine kinase activity"/>
    <property type="evidence" value="ECO:0007669"/>
    <property type="project" value="UniProtKB-EC"/>
</dbReference>
<keyword evidence="11 15" id="KW-0472">Membrane</keyword>
<reference evidence="19 20" key="1">
    <citation type="submission" date="2018-09" db="EMBL/GenBank/DDBJ databases">
        <title>Alcanivorax profundi sp. nov., isolated from 1000 m-depth seawater of the Mariana Trench.</title>
        <authorList>
            <person name="Liu J."/>
        </authorList>
    </citation>
    <scope>NUCLEOTIDE SEQUENCE [LARGE SCALE GENOMIC DNA]</scope>
    <source>
        <strain evidence="19 20">MTEO17</strain>
    </source>
</reference>
<organism evidence="19 20">
    <name type="scientific">Alcanivorax profundi</name>
    <dbReference type="NCBI Taxonomy" id="2338368"/>
    <lineage>
        <taxon>Bacteria</taxon>
        <taxon>Pseudomonadati</taxon>
        <taxon>Pseudomonadota</taxon>
        <taxon>Gammaproteobacteria</taxon>
        <taxon>Oceanospirillales</taxon>
        <taxon>Alcanivoracaceae</taxon>
        <taxon>Alcanivorax</taxon>
    </lineage>
</organism>
<evidence type="ECO:0000256" key="15">
    <source>
        <dbReference type="SAM" id="Phobius"/>
    </source>
</evidence>
<keyword evidence="14" id="KW-0175">Coiled coil</keyword>